<dbReference type="AlphaFoldDB" id="A0A7G9RQ43"/>
<name>A0A7G9RQ43_9BURK</name>
<dbReference type="KEGG" id="drg:H9K76_02160"/>
<dbReference type="InterPro" id="IPR021951">
    <property type="entry name" value="DUF3567"/>
</dbReference>
<keyword evidence="2" id="KW-1185">Reference proteome</keyword>
<dbReference type="RefSeq" id="WP_187597963.1">
    <property type="nucleotide sequence ID" value="NZ_CP060714.1"/>
</dbReference>
<sequence length="85" mass="9467">MHRLYDSNCFAVTEMNGGESIHACAGFEILDKRSGKEVFLNGPWAQVFQQHVALWKYSMPSPDEVDGTLDSYTTLVSPHAALVLH</sequence>
<evidence type="ECO:0000313" key="2">
    <source>
        <dbReference type="Proteomes" id="UP000515811"/>
    </source>
</evidence>
<reference evidence="1 2" key="1">
    <citation type="submission" date="2020-08" db="EMBL/GenBank/DDBJ databases">
        <title>Genome sequence of Diaphorobacter ruginosibacter DSM 27467T.</title>
        <authorList>
            <person name="Hyun D.-W."/>
            <person name="Bae J.-W."/>
        </authorList>
    </citation>
    <scope>NUCLEOTIDE SEQUENCE [LARGE SCALE GENOMIC DNA]</scope>
    <source>
        <strain evidence="1 2">DSM 27467</strain>
    </source>
</reference>
<dbReference type="Pfam" id="PF12091">
    <property type="entry name" value="DUF3567"/>
    <property type="match status" value="1"/>
</dbReference>
<protein>
    <submittedName>
        <fullName evidence="1">DUF3567 family protein</fullName>
    </submittedName>
</protein>
<proteinExistence type="predicted"/>
<accession>A0A7G9RQ43</accession>
<dbReference type="Proteomes" id="UP000515811">
    <property type="component" value="Chromosome"/>
</dbReference>
<organism evidence="1 2">
    <name type="scientific">Diaphorobacter ruginosibacter</name>
    <dbReference type="NCBI Taxonomy" id="1715720"/>
    <lineage>
        <taxon>Bacteria</taxon>
        <taxon>Pseudomonadati</taxon>
        <taxon>Pseudomonadota</taxon>
        <taxon>Betaproteobacteria</taxon>
        <taxon>Burkholderiales</taxon>
        <taxon>Comamonadaceae</taxon>
        <taxon>Diaphorobacter</taxon>
    </lineage>
</organism>
<dbReference type="EMBL" id="CP060714">
    <property type="protein sequence ID" value="QNN57718.1"/>
    <property type="molecule type" value="Genomic_DNA"/>
</dbReference>
<gene>
    <name evidence="1" type="ORF">H9K76_02160</name>
</gene>
<evidence type="ECO:0000313" key="1">
    <source>
        <dbReference type="EMBL" id="QNN57718.1"/>
    </source>
</evidence>